<dbReference type="PANTHER" id="PTHR33988:SF2">
    <property type="entry name" value="ENDORIBONUCLEASE MAZF"/>
    <property type="match status" value="1"/>
</dbReference>
<keyword evidence="2" id="KW-1185">Reference proteome</keyword>
<dbReference type="RefSeq" id="WP_289267637.1">
    <property type="nucleotide sequence ID" value="NZ_OX365700.1"/>
</dbReference>
<dbReference type="GO" id="GO:0004521">
    <property type="term" value="F:RNA endonuclease activity"/>
    <property type="evidence" value="ECO:0007669"/>
    <property type="project" value="TreeGrafter"/>
</dbReference>
<sequence>MKRGDIVAVAAKGHYSGKPRPALILQSDLFSALGSVTICLLTTEIIDAPLFRISVEPSPESGLKQPSQIMIDKIVTVPRDAIGARIGSLDHDVMVRVGRSLAVFLGVV</sequence>
<dbReference type="EMBL" id="OX365700">
    <property type="protein sequence ID" value="CAI4030658.1"/>
    <property type="molecule type" value="Genomic_DNA"/>
</dbReference>
<dbReference type="InterPro" id="IPR003477">
    <property type="entry name" value="PemK-like"/>
</dbReference>
<dbReference type="GO" id="GO:0016075">
    <property type="term" value="P:rRNA catabolic process"/>
    <property type="evidence" value="ECO:0007669"/>
    <property type="project" value="TreeGrafter"/>
</dbReference>
<protein>
    <submittedName>
        <fullName evidence="1">Endoribonuclease MazF</fullName>
    </submittedName>
</protein>
<dbReference type="GO" id="GO:0006402">
    <property type="term" value="P:mRNA catabolic process"/>
    <property type="evidence" value="ECO:0007669"/>
    <property type="project" value="TreeGrafter"/>
</dbReference>
<gene>
    <name evidence="1" type="ORF">DNFV4_01086</name>
</gene>
<evidence type="ECO:0000313" key="2">
    <source>
        <dbReference type="Proteomes" id="UP001179121"/>
    </source>
</evidence>
<dbReference type="Gene3D" id="2.30.30.110">
    <property type="match status" value="1"/>
</dbReference>
<organism evidence="1 2">
    <name type="scientific">Nitrospira tepida</name>
    <dbReference type="NCBI Taxonomy" id="2973512"/>
    <lineage>
        <taxon>Bacteria</taxon>
        <taxon>Pseudomonadati</taxon>
        <taxon>Nitrospirota</taxon>
        <taxon>Nitrospiria</taxon>
        <taxon>Nitrospirales</taxon>
        <taxon>Nitrospiraceae</taxon>
        <taxon>Nitrospira</taxon>
    </lineage>
</organism>
<accession>A0AA86MX62</accession>
<dbReference type="GO" id="GO:0003677">
    <property type="term" value="F:DNA binding"/>
    <property type="evidence" value="ECO:0007669"/>
    <property type="project" value="InterPro"/>
</dbReference>
<dbReference type="Proteomes" id="UP001179121">
    <property type="component" value="Chromosome"/>
</dbReference>
<evidence type="ECO:0000313" key="1">
    <source>
        <dbReference type="EMBL" id="CAI4030658.1"/>
    </source>
</evidence>
<dbReference type="PANTHER" id="PTHR33988">
    <property type="entry name" value="ENDORIBONUCLEASE MAZF-RELATED"/>
    <property type="match status" value="1"/>
</dbReference>
<proteinExistence type="predicted"/>
<dbReference type="Pfam" id="PF02452">
    <property type="entry name" value="PemK_toxin"/>
    <property type="match status" value="1"/>
</dbReference>
<name>A0AA86MX62_9BACT</name>
<dbReference type="InterPro" id="IPR011067">
    <property type="entry name" value="Plasmid_toxin/cell-grow_inhib"/>
</dbReference>
<dbReference type="AlphaFoldDB" id="A0AA86MX62"/>
<dbReference type="SUPFAM" id="SSF50118">
    <property type="entry name" value="Cell growth inhibitor/plasmid maintenance toxic component"/>
    <property type="match status" value="1"/>
</dbReference>
<dbReference type="KEGG" id="nti:DNFV4_01086"/>
<reference evidence="1" key="1">
    <citation type="submission" date="2022-10" db="EMBL/GenBank/DDBJ databases">
        <authorList>
            <person name="Koch H."/>
        </authorList>
    </citation>
    <scope>NUCLEOTIDE SEQUENCE</scope>
    <source>
        <strain evidence="1">DNF</strain>
    </source>
</reference>